<evidence type="ECO:0000256" key="11">
    <source>
        <dbReference type="ARBA" id="ARBA00023014"/>
    </source>
</evidence>
<dbReference type="Proteomes" id="UP000198959">
    <property type="component" value="Unassembled WGS sequence"/>
</dbReference>
<dbReference type="InterPro" id="IPR017938">
    <property type="entry name" value="Riboflavin_synthase-like_b-brl"/>
</dbReference>
<dbReference type="Pfam" id="PF00175">
    <property type="entry name" value="NAD_binding_1"/>
    <property type="match status" value="1"/>
</dbReference>
<reference evidence="17" key="1">
    <citation type="submission" date="2016-06" db="EMBL/GenBank/DDBJ databases">
        <authorList>
            <person name="Varghese N."/>
            <person name="Submissions Spin"/>
        </authorList>
    </citation>
    <scope>NUCLEOTIDE SEQUENCE [LARGE SCALE GENOMIC DNA]</scope>
    <source>
        <strain evidence="17">DSM 43817</strain>
    </source>
</reference>
<keyword evidence="17" id="KW-1185">Reference proteome</keyword>
<keyword evidence="4 14" id="KW-0812">Transmembrane</keyword>
<comment type="subcellular location">
    <subcellularLocation>
        <location evidence="2">Membrane</location>
        <topology evidence="2">Multi-pass membrane protein</topology>
    </subcellularLocation>
</comment>
<dbReference type="GO" id="GO:0016491">
    <property type="term" value="F:oxidoreductase activity"/>
    <property type="evidence" value="ECO:0007669"/>
    <property type="project" value="UniProtKB-KW"/>
</dbReference>
<evidence type="ECO:0000256" key="14">
    <source>
        <dbReference type="SAM" id="Phobius"/>
    </source>
</evidence>
<feature type="domain" description="FAD-binding FR-type" evidence="15">
    <location>
        <begin position="245"/>
        <end position="345"/>
    </location>
</feature>
<evidence type="ECO:0000256" key="5">
    <source>
        <dbReference type="ARBA" id="ARBA00022714"/>
    </source>
</evidence>
<keyword evidence="10" id="KW-0408">Iron</keyword>
<dbReference type="PROSITE" id="PS51384">
    <property type="entry name" value="FAD_FR"/>
    <property type="match status" value="1"/>
</dbReference>
<dbReference type="InterPro" id="IPR050415">
    <property type="entry name" value="MRET"/>
</dbReference>
<evidence type="ECO:0000256" key="8">
    <source>
        <dbReference type="ARBA" id="ARBA00022989"/>
    </source>
</evidence>
<dbReference type="Gene3D" id="2.40.30.10">
    <property type="entry name" value="Translation factors"/>
    <property type="match status" value="1"/>
</dbReference>
<feature type="transmembrane region" description="Helical" evidence="14">
    <location>
        <begin position="40"/>
        <end position="58"/>
    </location>
</feature>
<keyword evidence="9" id="KW-0560">Oxidoreductase</keyword>
<gene>
    <name evidence="16" type="ORF">GA0074692_0204</name>
</gene>
<feature type="region of interest" description="Disordered" evidence="13">
    <location>
        <begin position="1"/>
        <end position="33"/>
    </location>
</feature>
<accession>A0A1C6RKJ6</accession>
<evidence type="ECO:0000256" key="6">
    <source>
        <dbReference type="ARBA" id="ARBA00022723"/>
    </source>
</evidence>
<proteinExistence type="predicted"/>
<keyword evidence="3" id="KW-0285">Flavoprotein</keyword>
<dbReference type="PRINTS" id="PR00410">
    <property type="entry name" value="PHEHYDRXLASE"/>
</dbReference>
<dbReference type="GO" id="GO:0016020">
    <property type="term" value="C:membrane"/>
    <property type="evidence" value="ECO:0007669"/>
    <property type="project" value="UniProtKB-SubCell"/>
</dbReference>
<evidence type="ECO:0000256" key="1">
    <source>
        <dbReference type="ARBA" id="ARBA00001974"/>
    </source>
</evidence>
<name>A0A1C6RKJ6_9ACTN</name>
<evidence type="ECO:0000313" key="16">
    <source>
        <dbReference type="EMBL" id="SCL17593.1"/>
    </source>
</evidence>
<feature type="transmembrane region" description="Helical" evidence="14">
    <location>
        <begin position="78"/>
        <end position="95"/>
    </location>
</feature>
<dbReference type="GO" id="GO:0050660">
    <property type="term" value="F:flavin adenine dinucleotide binding"/>
    <property type="evidence" value="ECO:0007669"/>
    <property type="project" value="TreeGrafter"/>
</dbReference>
<dbReference type="GO" id="GO:0046872">
    <property type="term" value="F:metal ion binding"/>
    <property type="evidence" value="ECO:0007669"/>
    <property type="project" value="UniProtKB-KW"/>
</dbReference>
<dbReference type="Gene3D" id="3.40.50.80">
    <property type="entry name" value="Nucleotide-binding domain of ferredoxin-NADP reductase (FNR) module"/>
    <property type="match status" value="1"/>
</dbReference>
<dbReference type="InterPro" id="IPR017927">
    <property type="entry name" value="FAD-bd_FR_type"/>
</dbReference>
<evidence type="ECO:0000256" key="12">
    <source>
        <dbReference type="ARBA" id="ARBA00023136"/>
    </source>
</evidence>
<evidence type="ECO:0000313" key="17">
    <source>
        <dbReference type="Proteomes" id="UP000198959"/>
    </source>
</evidence>
<evidence type="ECO:0000256" key="10">
    <source>
        <dbReference type="ARBA" id="ARBA00023004"/>
    </source>
</evidence>
<dbReference type="SUPFAM" id="SSF63380">
    <property type="entry name" value="Riboflavin synthase domain-like"/>
    <property type="match status" value="1"/>
</dbReference>
<keyword evidence="11" id="KW-0411">Iron-sulfur</keyword>
<keyword evidence="5" id="KW-0001">2Fe-2S</keyword>
<dbReference type="RefSeq" id="WP_091638617.1">
    <property type="nucleotide sequence ID" value="NZ_FMHW01000002.1"/>
</dbReference>
<feature type="transmembrane region" description="Helical" evidence="14">
    <location>
        <begin position="116"/>
        <end position="138"/>
    </location>
</feature>
<keyword evidence="7" id="KW-0274">FAD</keyword>
<evidence type="ECO:0000259" key="15">
    <source>
        <dbReference type="PROSITE" id="PS51384"/>
    </source>
</evidence>
<dbReference type="GO" id="GO:0051537">
    <property type="term" value="F:2 iron, 2 sulfur cluster binding"/>
    <property type="evidence" value="ECO:0007669"/>
    <property type="project" value="UniProtKB-KW"/>
</dbReference>
<dbReference type="InterPro" id="IPR001433">
    <property type="entry name" value="OxRdtase_FAD/NAD-bd"/>
</dbReference>
<feature type="transmembrane region" description="Helical" evidence="14">
    <location>
        <begin position="190"/>
        <end position="208"/>
    </location>
</feature>
<sequence length="470" mass="51567">MTYPRTHAAGRRGGTPSRSGGRSTAAVRVPPRRGPAGRRAVLAVLWAGLLLAVLPWWWQTPDDSLRTTTATLTAAGRIAGLVAGYLLLVQVLLMSRLPVLERRLGGEQIARWHRDIGVTLLVAVLAHVSLVLTGYARLQRQSVLVEAGVLLRDYEDMLGAFVAAGILTLLGFTGIRAIRTALPYELWHHLHLSGYLVLLLGFGHQFAHGQQLFRPGPVRTGWIVAYLLVAAALLGGRVVVPLRLNLRHGLRVADVVAENPDTISVYLTGRRLNLLDLRGGQYLRWRFLTAGRWWQAHPFSPSAAGNGRWVRLTVKVVGRHTAGLRDLTPGTRVWAEGPAGVFTAAHRTRGRSLLIAGGSGITPIRALLEELPPGAALIYRARTPADVLLHQELDWFAETYDTDVWYVIGSRDDPGPRRMLSPQGLRQLVPDLADRDVWLCGPPGLVTSTVRALRQAGVPRRQIHLATFEL</sequence>
<dbReference type="STRING" id="145854.GA0074692_0204"/>
<evidence type="ECO:0000256" key="13">
    <source>
        <dbReference type="SAM" id="MobiDB-lite"/>
    </source>
</evidence>
<evidence type="ECO:0000256" key="3">
    <source>
        <dbReference type="ARBA" id="ARBA00022630"/>
    </source>
</evidence>
<keyword evidence="8 14" id="KW-1133">Transmembrane helix</keyword>
<keyword evidence="6" id="KW-0479">Metal-binding</keyword>
<dbReference type="SUPFAM" id="SSF52343">
    <property type="entry name" value="Ferredoxin reductase-like, C-terminal NADP-linked domain"/>
    <property type="match status" value="1"/>
</dbReference>
<evidence type="ECO:0000256" key="9">
    <source>
        <dbReference type="ARBA" id="ARBA00023002"/>
    </source>
</evidence>
<organism evidence="16 17">
    <name type="scientific">Micromonospora pallida</name>
    <dbReference type="NCBI Taxonomy" id="145854"/>
    <lineage>
        <taxon>Bacteria</taxon>
        <taxon>Bacillati</taxon>
        <taxon>Actinomycetota</taxon>
        <taxon>Actinomycetes</taxon>
        <taxon>Micromonosporales</taxon>
        <taxon>Micromonosporaceae</taxon>
        <taxon>Micromonospora</taxon>
    </lineage>
</organism>
<evidence type="ECO:0000256" key="7">
    <source>
        <dbReference type="ARBA" id="ARBA00022827"/>
    </source>
</evidence>
<protein>
    <submittedName>
        <fullName evidence="16">Predicted ferric reductase</fullName>
    </submittedName>
</protein>
<dbReference type="PANTHER" id="PTHR47354">
    <property type="entry name" value="NADH OXIDOREDUCTASE HCR"/>
    <property type="match status" value="1"/>
</dbReference>
<comment type="cofactor">
    <cofactor evidence="1">
        <name>FAD</name>
        <dbReference type="ChEBI" id="CHEBI:57692"/>
    </cofactor>
</comment>
<evidence type="ECO:0000256" key="4">
    <source>
        <dbReference type="ARBA" id="ARBA00022692"/>
    </source>
</evidence>
<dbReference type="OrthoDB" id="9801223at2"/>
<dbReference type="PANTHER" id="PTHR47354:SF8">
    <property type="entry name" value="1,2-PHENYLACETYL-COA EPOXIDASE, SUBUNIT E"/>
    <property type="match status" value="1"/>
</dbReference>
<dbReference type="InterPro" id="IPR039261">
    <property type="entry name" value="FNR_nucleotide-bd"/>
</dbReference>
<dbReference type="EMBL" id="FMHW01000002">
    <property type="protein sequence ID" value="SCL17593.1"/>
    <property type="molecule type" value="Genomic_DNA"/>
</dbReference>
<evidence type="ECO:0000256" key="2">
    <source>
        <dbReference type="ARBA" id="ARBA00004141"/>
    </source>
</evidence>
<feature type="compositionally biased region" description="Low complexity" evidence="13">
    <location>
        <begin position="14"/>
        <end position="29"/>
    </location>
</feature>
<feature type="transmembrane region" description="Helical" evidence="14">
    <location>
        <begin position="220"/>
        <end position="240"/>
    </location>
</feature>
<feature type="transmembrane region" description="Helical" evidence="14">
    <location>
        <begin position="158"/>
        <end position="178"/>
    </location>
</feature>
<dbReference type="InterPro" id="IPR013130">
    <property type="entry name" value="Fe3_Rdtase_TM_dom"/>
</dbReference>
<dbReference type="AlphaFoldDB" id="A0A1C6RKJ6"/>
<keyword evidence="12 14" id="KW-0472">Membrane</keyword>
<dbReference type="Pfam" id="PF01794">
    <property type="entry name" value="Ferric_reduct"/>
    <property type="match status" value="1"/>
</dbReference>